<evidence type="ECO:0000313" key="2">
    <source>
        <dbReference type="WBParaSite" id="ALUE_0000263601-mRNA-1"/>
    </source>
</evidence>
<name>A0A0M3HM91_ASCLU</name>
<dbReference type="AlphaFoldDB" id="A0A0M3HM91"/>
<dbReference type="WBParaSite" id="ALUE_0000263601-mRNA-1">
    <property type="protein sequence ID" value="ALUE_0000263601-mRNA-1"/>
    <property type="gene ID" value="ALUE_0000263601"/>
</dbReference>
<protein>
    <submittedName>
        <fullName evidence="2">Integrase</fullName>
    </submittedName>
</protein>
<accession>A0A0M3HM91</accession>
<sequence>MSNYVKPVNMSSIKEAEKVDLNDVMLRQNRILHNTGKFAYIFLY</sequence>
<reference evidence="2" key="1">
    <citation type="submission" date="2017-02" db="UniProtKB">
        <authorList>
            <consortium name="WormBaseParasite"/>
        </authorList>
    </citation>
    <scope>IDENTIFICATION</scope>
</reference>
<proteinExistence type="predicted"/>
<organism evidence="1 2">
    <name type="scientific">Ascaris lumbricoides</name>
    <name type="common">Giant roundworm</name>
    <dbReference type="NCBI Taxonomy" id="6252"/>
    <lineage>
        <taxon>Eukaryota</taxon>
        <taxon>Metazoa</taxon>
        <taxon>Ecdysozoa</taxon>
        <taxon>Nematoda</taxon>
        <taxon>Chromadorea</taxon>
        <taxon>Rhabditida</taxon>
        <taxon>Spirurina</taxon>
        <taxon>Ascaridomorpha</taxon>
        <taxon>Ascaridoidea</taxon>
        <taxon>Ascarididae</taxon>
        <taxon>Ascaris</taxon>
    </lineage>
</organism>
<dbReference type="Proteomes" id="UP000036681">
    <property type="component" value="Unplaced"/>
</dbReference>
<evidence type="ECO:0000313" key="1">
    <source>
        <dbReference type="Proteomes" id="UP000036681"/>
    </source>
</evidence>
<keyword evidence="1" id="KW-1185">Reference proteome</keyword>